<dbReference type="STRING" id="1218591.LEP1GSC199_3466"/>
<accession>N1WB88</accession>
<dbReference type="AlphaFoldDB" id="N1WB88"/>
<evidence type="ECO:0000313" key="2">
    <source>
        <dbReference type="Proteomes" id="UP000012227"/>
    </source>
</evidence>
<proteinExistence type="predicted"/>
<reference evidence="1 2" key="1">
    <citation type="submission" date="2013-03" db="EMBL/GenBank/DDBJ databases">
        <authorList>
            <person name="Harkins D.M."/>
            <person name="Durkin A.S."/>
            <person name="Brinkac L.M."/>
            <person name="Haft D.H."/>
            <person name="Selengut J.D."/>
            <person name="Sanka R."/>
            <person name="DePew J."/>
            <person name="Purushe J."/>
            <person name="Galloway R.L."/>
            <person name="Vinetz J.M."/>
            <person name="Sutton G.G."/>
            <person name="Nierman W.C."/>
            <person name="Fouts D.E."/>
        </authorList>
    </citation>
    <scope>NUCLEOTIDE SEQUENCE [LARGE SCALE GENOMIC DNA]</scope>
    <source>
        <strain evidence="1 2">Waz Holland</strain>
    </source>
</reference>
<dbReference type="Proteomes" id="UP000012227">
    <property type="component" value="Unassembled WGS sequence"/>
</dbReference>
<sequence length="38" mass="4229">MVPTRLETQTKIDLEPSEPNEETGISEVILTLAVTFPE</sequence>
<name>N1WB88_9LEPT</name>
<comment type="caution">
    <text evidence="1">The sequence shown here is derived from an EMBL/GenBank/DDBJ whole genome shotgun (WGS) entry which is preliminary data.</text>
</comment>
<gene>
    <name evidence="1" type="ORF">LEP1GSC199_3466</name>
</gene>
<organism evidence="1 2">
    <name type="scientific">Leptospira vanthielii serovar Holland str. Waz Holland = ATCC 700522</name>
    <dbReference type="NCBI Taxonomy" id="1218591"/>
    <lineage>
        <taxon>Bacteria</taxon>
        <taxon>Pseudomonadati</taxon>
        <taxon>Spirochaetota</taxon>
        <taxon>Spirochaetia</taxon>
        <taxon>Leptospirales</taxon>
        <taxon>Leptospiraceae</taxon>
        <taxon>Leptospira</taxon>
    </lineage>
</organism>
<dbReference type="EMBL" id="AOGY02000061">
    <property type="protein sequence ID" value="EMY69121.1"/>
    <property type="molecule type" value="Genomic_DNA"/>
</dbReference>
<evidence type="ECO:0000313" key="1">
    <source>
        <dbReference type="EMBL" id="EMY69121.1"/>
    </source>
</evidence>
<protein>
    <submittedName>
        <fullName evidence="1">Uncharacterized protein</fullName>
    </submittedName>
</protein>